<sequence length="1049" mass="117256">MLDTIRLTDELNTHIMKLEAKDLDSGRNGELLFNLLEDEMGIFDVISDTGDLVLAKITNVDKPEWIITVSVQDNGAYRILSSTRQIRVVNERKKKITKNLESPMFLKQKYIGHVNENIRGEFVMQLGNNDFSSFGKSDAPISFSIIGGNKDSAFEIDNAGRIKTTKELDAEIEDNYSLNIIALNEYSRSSSTICHIKVLNLNDNLPFFAVQRPKKISESILIGTQIAVVNANDADGDLIYYSINPASEYFEVEKFTGAIFLKQSLDYETIKEHELGIQAYDGEHVATTFLKIIVIDENDNKPTFIGGSFQQINIADNSPPNANIHTVIAKDNDDSFNGQITYALINSPSDYFSLNSTSGVIKLLKKPIVEGTHHIMMISASDKGVIPQTSILTLKVQSISGSEMRIPQFRESSIKFAILEDHPVYETFGKLELKENYRMPLEFVIKDIDAAKIFHINNEGYISLKRKVDRETKSSYLFNVYLSQYNDNRGETCSVSLNVIDVNDNFPVLLANSTKKIYLNENLSKDTILGKIYAVDLDFQRNGAIGYSILSGNDFNMVSINSENGVIKFEKWDDQIIYQKNLQDLVILVKDHGTPQKMNVIVVSVVIDIKTWSGMAPFFVMPTFVFYVSEDTLANTVIASTQAVSRFGIHGDDWTYSLTNNPSNFGVNIATGYLILKEPLDYEKKTSYDFQIIVQDAKERKAISRIVIEVISVDEFAPAFTKPSYTFKLSTSADVGFVIGSVKAVDNDSGSHGKVTYSIHGSNVKMIGIDPTSGVLMLRESMTNKIIKANKTLEHLIVEAASSATQSSRANIYLEIGHFDLPPSDSLLVEDFSYIIIISAVCFVILAVICTLGCMRLCKDSPNNTKRVQNLYETQKRMPDISNISAGFDSPKYIKSNVPLPPIPFNTASSNSSQDFSMYDKNGDSTVAFRLSRHENNRSHPDSGIDQDNLSINTTVTEYLSQIGVTPLNKYFDSSLKKPLPKHDSSDFNDFMYTKVDEILGSSSNYQIKGPPILSSYTTQIPRSSTYFRNEDLNASPQFRSIISILGRK</sequence>
<dbReference type="WBParaSite" id="RSKR_0000997900.1">
    <property type="protein sequence ID" value="RSKR_0000997900.1"/>
    <property type="gene ID" value="RSKR_0000997900"/>
</dbReference>
<name>A0AC35UE47_9BILA</name>
<evidence type="ECO:0000313" key="2">
    <source>
        <dbReference type="WBParaSite" id="RSKR_0000997900.1"/>
    </source>
</evidence>
<proteinExistence type="predicted"/>
<organism evidence="1 2">
    <name type="scientific">Rhabditophanes sp. KR3021</name>
    <dbReference type="NCBI Taxonomy" id="114890"/>
    <lineage>
        <taxon>Eukaryota</taxon>
        <taxon>Metazoa</taxon>
        <taxon>Ecdysozoa</taxon>
        <taxon>Nematoda</taxon>
        <taxon>Chromadorea</taxon>
        <taxon>Rhabditida</taxon>
        <taxon>Tylenchina</taxon>
        <taxon>Panagrolaimomorpha</taxon>
        <taxon>Strongyloidoidea</taxon>
        <taxon>Alloionematidae</taxon>
        <taxon>Rhabditophanes</taxon>
    </lineage>
</organism>
<dbReference type="Proteomes" id="UP000095286">
    <property type="component" value="Unplaced"/>
</dbReference>
<reference evidence="2" key="1">
    <citation type="submission" date="2016-11" db="UniProtKB">
        <authorList>
            <consortium name="WormBaseParasite"/>
        </authorList>
    </citation>
    <scope>IDENTIFICATION</scope>
    <source>
        <strain evidence="2">KR3021</strain>
    </source>
</reference>
<accession>A0AC35UE47</accession>
<evidence type="ECO:0000313" key="1">
    <source>
        <dbReference type="Proteomes" id="UP000095286"/>
    </source>
</evidence>
<protein>
    <submittedName>
        <fullName evidence="2">CA domain-containing protein</fullName>
    </submittedName>
</protein>